<dbReference type="Gene3D" id="3.30.70.890">
    <property type="entry name" value="GHMP kinase, C-terminal domain"/>
    <property type="match status" value="1"/>
</dbReference>
<evidence type="ECO:0000256" key="8">
    <source>
        <dbReference type="ARBA" id="ARBA00023144"/>
    </source>
</evidence>
<dbReference type="InterPro" id="IPR006204">
    <property type="entry name" value="GHMP_kinase_N_dom"/>
</dbReference>
<dbReference type="Gene3D" id="3.30.230.10">
    <property type="match status" value="1"/>
</dbReference>
<evidence type="ECO:0000256" key="2">
    <source>
        <dbReference type="ARBA" id="ARBA00022679"/>
    </source>
</evidence>
<evidence type="ECO:0000259" key="11">
    <source>
        <dbReference type="Pfam" id="PF00288"/>
    </source>
</evidence>
<accession>A0A1I6AF27</accession>
<dbReference type="SUPFAM" id="SSF54211">
    <property type="entry name" value="Ribosomal protein S5 domain 2-like"/>
    <property type="match status" value="1"/>
</dbReference>
<dbReference type="PIRSF" id="PIRSF000530">
    <property type="entry name" value="Galactokinase"/>
    <property type="match status" value="1"/>
</dbReference>
<dbReference type="InterPro" id="IPR006203">
    <property type="entry name" value="GHMP_knse_ATP-bd_CS"/>
</dbReference>
<keyword evidence="8" id="KW-0299">Galactose metabolism</keyword>
<evidence type="ECO:0000256" key="10">
    <source>
        <dbReference type="NCBIfam" id="TIGR00131"/>
    </source>
</evidence>
<dbReference type="RefSeq" id="WP_093015523.1">
    <property type="nucleotide sequence ID" value="NZ_FOXV01000018.1"/>
</dbReference>
<keyword evidence="5 14" id="KW-0418">Kinase</keyword>
<dbReference type="STRING" id="93684.SAMN05421853_11827"/>
<dbReference type="EC" id="2.7.1.6" evidence="10"/>
<sequence>MSHTLKNRAIAAYKARFKAEPAASAFAPGRVNLMGEHTDYNGGCVLPVTLDLGIGIALGPAGRPGEVRLVSDGFAGEEVRRVGEGASGSWSDYAFGALLSVAETAIKDDGLCVAVTSDLPSGAGLSSSAAIEVAAIRAAGAFHGKGPDPVATAIIARSVENDFVGMPCGVMDQFAVSVGHPGSALFLDTATLAHEAVPLLADHNFVVVHSGVSHKLTDNGYALRVQECSQACAALGVDALGELGLDALESIAALPEPLARRARHVVTENARVASAVSSMREGDPETLGSLMLASHKSQRDDYDVSVPEVDALVEGVMAFEATGARLTGGGFGGSIVALVRSNRVDEIVDQLTQNLPKARLLATIDEG</sequence>
<reference evidence="15" key="1">
    <citation type="submission" date="2016-10" db="EMBL/GenBank/DDBJ databases">
        <authorList>
            <person name="Varghese N."/>
            <person name="Submissions S."/>
        </authorList>
    </citation>
    <scope>NUCLEOTIDE SEQUENCE [LARGE SCALE GENOMIC DNA]</scope>
    <source>
        <strain evidence="15">JCM 10271</strain>
    </source>
</reference>
<organism evidence="14 15">
    <name type="scientific">Roseivivax halotolerans</name>
    <dbReference type="NCBI Taxonomy" id="93684"/>
    <lineage>
        <taxon>Bacteria</taxon>
        <taxon>Pseudomonadati</taxon>
        <taxon>Pseudomonadota</taxon>
        <taxon>Alphaproteobacteria</taxon>
        <taxon>Rhodobacterales</taxon>
        <taxon>Roseobacteraceae</taxon>
        <taxon>Roseivivax</taxon>
    </lineage>
</organism>
<dbReference type="EMBL" id="FOXV01000018">
    <property type="protein sequence ID" value="SFQ67270.1"/>
    <property type="molecule type" value="Genomic_DNA"/>
</dbReference>
<evidence type="ECO:0000256" key="3">
    <source>
        <dbReference type="ARBA" id="ARBA00022723"/>
    </source>
</evidence>
<dbReference type="GO" id="GO:0004335">
    <property type="term" value="F:galactokinase activity"/>
    <property type="evidence" value="ECO:0007669"/>
    <property type="project" value="UniProtKB-UniRule"/>
</dbReference>
<keyword evidence="9" id="KW-0119">Carbohydrate metabolism</keyword>
<dbReference type="InterPro" id="IPR006206">
    <property type="entry name" value="Mevalonate/galactokinase"/>
</dbReference>
<dbReference type="PRINTS" id="PR00473">
    <property type="entry name" value="GALCTOKINASE"/>
</dbReference>
<evidence type="ECO:0000256" key="4">
    <source>
        <dbReference type="ARBA" id="ARBA00022741"/>
    </source>
</evidence>
<evidence type="ECO:0000259" key="13">
    <source>
        <dbReference type="Pfam" id="PF10509"/>
    </source>
</evidence>
<dbReference type="InterPro" id="IPR019539">
    <property type="entry name" value="GalKase_N"/>
</dbReference>
<keyword evidence="7" id="KW-0460">Magnesium</keyword>
<evidence type="ECO:0000259" key="12">
    <source>
        <dbReference type="Pfam" id="PF08544"/>
    </source>
</evidence>
<keyword evidence="15" id="KW-1185">Reference proteome</keyword>
<keyword evidence="2" id="KW-0808">Transferase</keyword>
<comment type="similarity">
    <text evidence="1">Belongs to the GHMP kinase family. GalK subfamily.</text>
</comment>
<keyword evidence="3" id="KW-0479">Metal-binding</keyword>
<name>A0A1I6AF27_9RHOB</name>
<dbReference type="InterPro" id="IPR000705">
    <property type="entry name" value="Galactokinase"/>
</dbReference>
<evidence type="ECO:0000256" key="1">
    <source>
        <dbReference type="ARBA" id="ARBA00006566"/>
    </source>
</evidence>
<evidence type="ECO:0000313" key="14">
    <source>
        <dbReference type="EMBL" id="SFQ67270.1"/>
    </source>
</evidence>
<feature type="domain" description="GHMP kinase C-terminal" evidence="12">
    <location>
        <begin position="276"/>
        <end position="356"/>
    </location>
</feature>
<dbReference type="AlphaFoldDB" id="A0A1I6AF27"/>
<proteinExistence type="inferred from homology"/>
<gene>
    <name evidence="14" type="ORF">SAMN05421853_11827</name>
</gene>
<dbReference type="GO" id="GO:0006012">
    <property type="term" value="P:galactose metabolic process"/>
    <property type="evidence" value="ECO:0007669"/>
    <property type="project" value="UniProtKB-UniRule"/>
</dbReference>
<dbReference type="InterPro" id="IPR036554">
    <property type="entry name" value="GHMP_kinase_C_sf"/>
</dbReference>
<dbReference type="GO" id="GO:0005524">
    <property type="term" value="F:ATP binding"/>
    <property type="evidence" value="ECO:0007669"/>
    <property type="project" value="UniProtKB-UniRule"/>
</dbReference>
<dbReference type="InterPro" id="IPR020568">
    <property type="entry name" value="Ribosomal_Su5_D2-typ_SF"/>
</dbReference>
<dbReference type="GO" id="GO:0046872">
    <property type="term" value="F:metal ion binding"/>
    <property type="evidence" value="ECO:0007669"/>
    <property type="project" value="UniProtKB-KW"/>
</dbReference>
<evidence type="ECO:0000313" key="15">
    <source>
        <dbReference type="Proteomes" id="UP000243106"/>
    </source>
</evidence>
<evidence type="ECO:0000256" key="9">
    <source>
        <dbReference type="ARBA" id="ARBA00023277"/>
    </source>
</evidence>
<evidence type="ECO:0000256" key="5">
    <source>
        <dbReference type="ARBA" id="ARBA00022777"/>
    </source>
</evidence>
<dbReference type="Proteomes" id="UP000243106">
    <property type="component" value="Unassembled WGS sequence"/>
</dbReference>
<keyword evidence="4" id="KW-0547">Nucleotide-binding</keyword>
<dbReference type="PANTHER" id="PTHR10457">
    <property type="entry name" value="MEVALONATE KINASE/GALACTOKINASE"/>
    <property type="match status" value="1"/>
</dbReference>
<keyword evidence="6" id="KW-0067">ATP-binding</keyword>
<dbReference type="Pfam" id="PF08544">
    <property type="entry name" value="GHMP_kinases_C"/>
    <property type="match status" value="1"/>
</dbReference>
<dbReference type="Pfam" id="PF10509">
    <property type="entry name" value="GalKase_gal_bdg"/>
    <property type="match status" value="1"/>
</dbReference>
<feature type="domain" description="GHMP kinase N-terminal" evidence="11">
    <location>
        <begin position="93"/>
        <end position="179"/>
    </location>
</feature>
<dbReference type="PRINTS" id="PR00959">
    <property type="entry name" value="MEVGALKINASE"/>
</dbReference>
<dbReference type="FunFam" id="3.30.70.890:FF:000001">
    <property type="entry name" value="Galactokinase"/>
    <property type="match status" value="1"/>
</dbReference>
<feature type="domain" description="Galactokinase N-terminal" evidence="13">
    <location>
        <begin position="12"/>
        <end position="60"/>
    </location>
</feature>
<dbReference type="GO" id="GO:0005829">
    <property type="term" value="C:cytosol"/>
    <property type="evidence" value="ECO:0007669"/>
    <property type="project" value="TreeGrafter"/>
</dbReference>
<evidence type="ECO:0000256" key="6">
    <source>
        <dbReference type="ARBA" id="ARBA00022840"/>
    </source>
</evidence>
<protein>
    <recommendedName>
        <fullName evidence="10">Galactokinase</fullName>
        <ecNumber evidence="10">2.7.1.6</ecNumber>
    </recommendedName>
</protein>
<dbReference type="Pfam" id="PF00288">
    <property type="entry name" value="GHMP_kinases_N"/>
    <property type="match status" value="1"/>
</dbReference>
<dbReference type="PANTHER" id="PTHR10457:SF7">
    <property type="entry name" value="GALACTOKINASE-RELATED"/>
    <property type="match status" value="1"/>
</dbReference>
<dbReference type="NCBIfam" id="TIGR00131">
    <property type="entry name" value="gal_kin"/>
    <property type="match status" value="1"/>
</dbReference>
<dbReference type="SUPFAM" id="SSF55060">
    <property type="entry name" value="GHMP Kinase, C-terminal domain"/>
    <property type="match status" value="1"/>
</dbReference>
<dbReference type="PROSITE" id="PS00627">
    <property type="entry name" value="GHMP_KINASES_ATP"/>
    <property type="match status" value="1"/>
</dbReference>
<evidence type="ECO:0000256" key="7">
    <source>
        <dbReference type="ARBA" id="ARBA00022842"/>
    </source>
</evidence>
<dbReference type="InterPro" id="IPR014721">
    <property type="entry name" value="Ribsml_uS5_D2-typ_fold_subgr"/>
</dbReference>
<dbReference type="InterPro" id="IPR013750">
    <property type="entry name" value="GHMP_kinase_C_dom"/>
</dbReference>